<dbReference type="InterPro" id="IPR050670">
    <property type="entry name" value="STAM"/>
</dbReference>
<evidence type="ECO:0000256" key="2">
    <source>
        <dbReference type="PROSITE-ProRule" id="PRU00192"/>
    </source>
</evidence>
<evidence type="ECO:0000313" key="5">
    <source>
        <dbReference type="Proteomes" id="UP000410492"/>
    </source>
</evidence>
<dbReference type="Gene3D" id="2.30.30.40">
    <property type="entry name" value="SH3 Domains"/>
    <property type="match status" value="1"/>
</dbReference>
<evidence type="ECO:0000259" key="3">
    <source>
        <dbReference type="PROSITE" id="PS50002"/>
    </source>
</evidence>
<dbReference type="InterPro" id="IPR036028">
    <property type="entry name" value="SH3-like_dom_sf"/>
</dbReference>
<accession>A0A653DTZ4</accession>
<keyword evidence="1 2" id="KW-0728">SH3 domain</keyword>
<dbReference type="PANTHER" id="PTHR45929:SF3">
    <property type="entry name" value="JAK PATHWAY SIGNAL TRANSDUCTION ADAPTOR MOLECULE"/>
    <property type="match status" value="1"/>
</dbReference>
<dbReference type="Proteomes" id="UP000410492">
    <property type="component" value="Unassembled WGS sequence"/>
</dbReference>
<dbReference type="PRINTS" id="PR00452">
    <property type="entry name" value="SH3DOMAIN"/>
</dbReference>
<dbReference type="Gene3D" id="3.30.420.10">
    <property type="entry name" value="Ribonuclease H-like superfamily/Ribonuclease H"/>
    <property type="match status" value="1"/>
</dbReference>
<dbReference type="OrthoDB" id="6767596at2759"/>
<gene>
    <name evidence="4" type="ORF">CALMAC_LOCUS20448</name>
</gene>
<sequence length="180" mass="21120">MVKHPVSIMVWSVISSKGMGYLYIVEGTMKQDQYKRVLEARLIPQIKDWFPENEEYVFMHDSAPCHTARSVTTFLSEKNVRVLPWPGNSPDMNPIENLWKLTKREVAKEAITNKRQLIETLIRYLVQALYDFTPQEQGELEFRRGDVITVTDRSDQHWWHGEIGHRKGLFPATYVTPYHT</sequence>
<dbReference type="CDD" id="cd11805">
    <property type="entry name" value="SH3_GRB2_like_C"/>
    <property type="match status" value="1"/>
</dbReference>
<dbReference type="PROSITE" id="PS50002">
    <property type="entry name" value="SH3"/>
    <property type="match status" value="1"/>
</dbReference>
<dbReference type="EMBL" id="CAACVG010014783">
    <property type="protein sequence ID" value="VEN63703.1"/>
    <property type="molecule type" value="Genomic_DNA"/>
</dbReference>
<evidence type="ECO:0000313" key="4">
    <source>
        <dbReference type="EMBL" id="VEN63703.1"/>
    </source>
</evidence>
<proteinExistence type="predicted"/>
<dbReference type="SMART" id="SM00326">
    <property type="entry name" value="SH3"/>
    <property type="match status" value="1"/>
</dbReference>
<dbReference type="PANTHER" id="PTHR45929">
    <property type="entry name" value="JAK PATHWAY SIGNAL TRANSDUCTION ADAPTOR MOLECULE"/>
    <property type="match status" value="1"/>
</dbReference>
<name>A0A653DTZ4_CALMS</name>
<dbReference type="Pfam" id="PF13358">
    <property type="entry name" value="DDE_3"/>
    <property type="match status" value="1"/>
</dbReference>
<dbReference type="GO" id="GO:0003676">
    <property type="term" value="F:nucleic acid binding"/>
    <property type="evidence" value="ECO:0007669"/>
    <property type="project" value="InterPro"/>
</dbReference>
<evidence type="ECO:0000256" key="1">
    <source>
        <dbReference type="ARBA" id="ARBA00022443"/>
    </source>
</evidence>
<dbReference type="InterPro" id="IPR036397">
    <property type="entry name" value="RNaseH_sf"/>
</dbReference>
<organism evidence="4 5">
    <name type="scientific">Callosobruchus maculatus</name>
    <name type="common">Southern cowpea weevil</name>
    <name type="synonym">Pulse bruchid</name>
    <dbReference type="NCBI Taxonomy" id="64391"/>
    <lineage>
        <taxon>Eukaryota</taxon>
        <taxon>Metazoa</taxon>
        <taxon>Ecdysozoa</taxon>
        <taxon>Arthropoda</taxon>
        <taxon>Hexapoda</taxon>
        <taxon>Insecta</taxon>
        <taxon>Pterygota</taxon>
        <taxon>Neoptera</taxon>
        <taxon>Endopterygota</taxon>
        <taxon>Coleoptera</taxon>
        <taxon>Polyphaga</taxon>
        <taxon>Cucujiformia</taxon>
        <taxon>Chrysomeloidea</taxon>
        <taxon>Chrysomelidae</taxon>
        <taxon>Bruchinae</taxon>
        <taxon>Bruchini</taxon>
        <taxon>Callosobruchus</taxon>
    </lineage>
</organism>
<dbReference type="AlphaFoldDB" id="A0A653DTZ4"/>
<dbReference type="Pfam" id="PF14604">
    <property type="entry name" value="SH3_9"/>
    <property type="match status" value="1"/>
</dbReference>
<reference evidence="4 5" key="1">
    <citation type="submission" date="2019-01" db="EMBL/GenBank/DDBJ databases">
        <authorList>
            <person name="Sayadi A."/>
        </authorList>
    </citation>
    <scope>NUCLEOTIDE SEQUENCE [LARGE SCALE GENOMIC DNA]</scope>
</reference>
<keyword evidence="5" id="KW-1185">Reference proteome</keyword>
<dbReference type="SUPFAM" id="SSF50044">
    <property type="entry name" value="SH3-domain"/>
    <property type="match status" value="1"/>
</dbReference>
<protein>
    <recommendedName>
        <fullName evidence="3">SH3 domain-containing protein</fullName>
    </recommendedName>
</protein>
<feature type="domain" description="SH3" evidence="3">
    <location>
        <begin position="121"/>
        <end position="180"/>
    </location>
</feature>
<dbReference type="PRINTS" id="PR01887">
    <property type="entry name" value="SPECTRNALPHA"/>
</dbReference>
<dbReference type="InterPro" id="IPR001452">
    <property type="entry name" value="SH3_domain"/>
</dbReference>
<dbReference type="InterPro" id="IPR038717">
    <property type="entry name" value="Tc1-like_DDE_dom"/>
</dbReference>